<keyword evidence="3" id="KW-1185">Reference proteome</keyword>
<dbReference type="SUPFAM" id="SSF63829">
    <property type="entry name" value="Calcium-dependent phosphotriesterase"/>
    <property type="match status" value="1"/>
</dbReference>
<dbReference type="AlphaFoldDB" id="A0AAI8YQS6"/>
<accession>A0AAI8YQS6</accession>
<evidence type="ECO:0000259" key="1">
    <source>
        <dbReference type="Pfam" id="PF08450"/>
    </source>
</evidence>
<feature type="domain" description="SMP-30/Gluconolactonase/LRE-like region" evidence="1">
    <location>
        <begin position="183"/>
        <end position="260"/>
    </location>
</feature>
<reference evidence="2" key="1">
    <citation type="submission" date="2023-10" db="EMBL/GenBank/DDBJ databases">
        <authorList>
            <person name="Hackl T."/>
        </authorList>
    </citation>
    <scope>NUCLEOTIDE SEQUENCE</scope>
</reference>
<dbReference type="InterPro" id="IPR011042">
    <property type="entry name" value="6-blade_b-propeller_TolB-like"/>
</dbReference>
<evidence type="ECO:0000313" key="3">
    <source>
        <dbReference type="Proteomes" id="UP001295740"/>
    </source>
</evidence>
<comment type="caution">
    <text evidence="2">The sequence shown here is derived from an EMBL/GenBank/DDBJ whole genome shotgun (WGS) entry which is preliminary data.</text>
</comment>
<dbReference type="Gene3D" id="2.120.10.30">
    <property type="entry name" value="TolB, C-terminal domain"/>
    <property type="match status" value="1"/>
</dbReference>
<proteinExistence type="predicted"/>
<dbReference type="Proteomes" id="UP001295740">
    <property type="component" value="Unassembled WGS sequence"/>
</dbReference>
<sequence length="308" mass="32648">MDNAPASRLIYSFQTEFIENLHVLPNGNLLLSTLKSPTGLLYTLDPKASDPQAKLVTSFDSNITALTGIVPLPDCGDDLYAVSGGRHTSFAFKRGSLGVHIVSLKTGTVVDSIPVSDTATMNGMTALSLHPHLLLSADSIGGRILSINTRTRKTGVLLEDYALGPGAYNSTSRIPPIGINGLRARGDYLYFTNSSQGTFVRIRVDEHGNPAGDFEVLARSPDHLQIYDNFTFDGEGNAYVAVHSSSVVKITPDGVQTTLVGGDGSGSLLKEPTSVALANDGKSIFVSTGGNFRATPREGGQVIQIQLQ</sequence>
<dbReference type="EMBL" id="CAUWAG010000020">
    <property type="protein sequence ID" value="CAJ2514014.1"/>
    <property type="molecule type" value="Genomic_DNA"/>
</dbReference>
<name>A0AAI8YQS6_9PEZI</name>
<dbReference type="InterPro" id="IPR013658">
    <property type="entry name" value="SGL"/>
</dbReference>
<organism evidence="2 3">
    <name type="scientific">Anthostomella pinea</name>
    <dbReference type="NCBI Taxonomy" id="933095"/>
    <lineage>
        <taxon>Eukaryota</taxon>
        <taxon>Fungi</taxon>
        <taxon>Dikarya</taxon>
        <taxon>Ascomycota</taxon>
        <taxon>Pezizomycotina</taxon>
        <taxon>Sordariomycetes</taxon>
        <taxon>Xylariomycetidae</taxon>
        <taxon>Xylariales</taxon>
        <taxon>Xylariaceae</taxon>
        <taxon>Anthostomella</taxon>
    </lineage>
</organism>
<evidence type="ECO:0000313" key="2">
    <source>
        <dbReference type="EMBL" id="CAJ2514014.1"/>
    </source>
</evidence>
<dbReference type="PANTHER" id="PTHR42060:SF1">
    <property type="entry name" value="NHL REPEAT-CONTAINING PROTEIN"/>
    <property type="match status" value="1"/>
</dbReference>
<protein>
    <submittedName>
        <fullName evidence="2">Uu.00g021330.m01.CDS01</fullName>
    </submittedName>
</protein>
<dbReference type="Pfam" id="PF08450">
    <property type="entry name" value="SGL"/>
    <property type="match status" value="1"/>
</dbReference>
<gene>
    <name evidence="2" type="ORF">KHLLAP_LOCUS14482</name>
</gene>
<dbReference type="InterPro" id="IPR052998">
    <property type="entry name" value="Hetero-Diels-Alderase-like"/>
</dbReference>
<dbReference type="PANTHER" id="PTHR42060">
    <property type="entry name" value="NHL REPEAT-CONTAINING PROTEIN-RELATED"/>
    <property type="match status" value="1"/>
</dbReference>